<comment type="caution">
    <text evidence="2">The sequence shown here is derived from an EMBL/GenBank/DDBJ whole genome shotgun (WGS) entry which is preliminary data.</text>
</comment>
<keyword evidence="1" id="KW-0472">Membrane</keyword>
<keyword evidence="1" id="KW-1133">Transmembrane helix</keyword>
<keyword evidence="1" id="KW-0812">Transmembrane</keyword>
<protein>
    <recommendedName>
        <fullName evidence="4">Bacterial Pleckstrin homology domain-containing protein</fullName>
    </recommendedName>
</protein>
<evidence type="ECO:0000313" key="2">
    <source>
        <dbReference type="EMBL" id="TWU62602.1"/>
    </source>
</evidence>
<reference evidence="2 3" key="1">
    <citation type="submission" date="2019-02" db="EMBL/GenBank/DDBJ databases">
        <title>Deep-cultivation of Planctomycetes and their phenomic and genomic characterization uncovers novel biology.</title>
        <authorList>
            <person name="Wiegand S."/>
            <person name="Jogler M."/>
            <person name="Boedeker C."/>
            <person name="Pinto D."/>
            <person name="Vollmers J."/>
            <person name="Rivas-Marin E."/>
            <person name="Kohn T."/>
            <person name="Peeters S.H."/>
            <person name="Heuer A."/>
            <person name="Rast P."/>
            <person name="Oberbeckmann S."/>
            <person name="Bunk B."/>
            <person name="Jeske O."/>
            <person name="Meyerdierks A."/>
            <person name="Storesund J.E."/>
            <person name="Kallscheuer N."/>
            <person name="Luecker S."/>
            <person name="Lage O.M."/>
            <person name="Pohl T."/>
            <person name="Merkel B.J."/>
            <person name="Hornburger P."/>
            <person name="Mueller R.-W."/>
            <person name="Bruemmer F."/>
            <person name="Labrenz M."/>
            <person name="Spormann A.M."/>
            <person name="Op Den Camp H."/>
            <person name="Overmann J."/>
            <person name="Amann R."/>
            <person name="Jetten M.S.M."/>
            <person name="Mascher T."/>
            <person name="Medema M.H."/>
            <person name="Devos D.P."/>
            <person name="Kaster A.-K."/>
            <person name="Ovreas L."/>
            <person name="Rohde M."/>
            <person name="Galperin M.Y."/>
            <person name="Jogler C."/>
        </authorList>
    </citation>
    <scope>NUCLEOTIDE SEQUENCE [LARGE SCALE GENOMIC DNA]</scope>
    <source>
        <strain evidence="2 3">V7</strain>
    </source>
</reference>
<accession>A0A5C6FN51</accession>
<gene>
    <name evidence="2" type="ORF">V7x_43370</name>
</gene>
<name>A0A5C6FN51_9PLAN</name>
<organism evidence="2 3">
    <name type="scientific">Crateriforma conspicua</name>
    <dbReference type="NCBI Taxonomy" id="2527996"/>
    <lineage>
        <taxon>Bacteria</taxon>
        <taxon>Pseudomonadati</taxon>
        <taxon>Planctomycetota</taxon>
        <taxon>Planctomycetia</taxon>
        <taxon>Planctomycetales</taxon>
        <taxon>Planctomycetaceae</taxon>
        <taxon>Crateriforma</taxon>
    </lineage>
</organism>
<dbReference type="Proteomes" id="UP000316476">
    <property type="component" value="Unassembled WGS sequence"/>
</dbReference>
<sequence length="150" mass="16840">MQYSHTQKAPLHLLLFSVACLLLVIASQNVEKLAAASITALVAGVFIVLALSFRSLTVSDNGEWLSVRFGPIPLFHKRILYSAITRVEAGRSSVFDGWGIHWLPMRDWTYNLWGFRCVVLHLGNRTIRVGTDDVEGLVRFLSQRTSARMP</sequence>
<proteinExistence type="predicted"/>
<dbReference type="AlphaFoldDB" id="A0A5C6FN51"/>
<evidence type="ECO:0000313" key="3">
    <source>
        <dbReference type="Proteomes" id="UP000316476"/>
    </source>
</evidence>
<evidence type="ECO:0008006" key="4">
    <source>
        <dbReference type="Google" id="ProtNLM"/>
    </source>
</evidence>
<feature type="transmembrane region" description="Helical" evidence="1">
    <location>
        <begin position="36"/>
        <end position="53"/>
    </location>
</feature>
<evidence type="ECO:0000256" key="1">
    <source>
        <dbReference type="SAM" id="Phobius"/>
    </source>
</evidence>
<dbReference type="EMBL" id="SJPZ01000002">
    <property type="protein sequence ID" value="TWU62602.1"/>
    <property type="molecule type" value="Genomic_DNA"/>
</dbReference>